<gene>
    <name evidence="2" type="ORF">PNU26_06915</name>
</gene>
<organism evidence="2 3">
    <name type="scientific">Streptococcus salivarius</name>
    <dbReference type="NCBI Taxonomy" id="1304"/>
    <lineage>
        <taxon>Bacteria</taxon>
        <taxon>Bacillati</taxon>
        <taxon>Bacillota</taxon>
        <taxon>Bacilli</taxon>
        <taxon>Lactobacillales</taxon>
        <taxon>Streptococcaceae</taxon>
        <taxon>Streptococcus</taxon>
    </lineage>
</organism>
<name>A0AAW6DAW6_STRSL</name>
<keyword evidence="1" id="KW-0812">Transmembrane</keyword>
<dbReference type="EMBL" id="JAQMJT010000006">
    <property type="protein sequence ID" value="MDB8614124.1"/>
    <property type="molecule type" value="Genomic_DNA"/>
</dbReference>
<dbReference type="AlphaFoldDB" id="A0AAW6DAW6"/>
<feature type="transmembrane region" description="Helical" evidence="1">
    <location>
        <begin position="25"/>
        <end position="43"/>
    </location>
</feature>
<evidence type="ECO:0000313" key="3">
    <source>
        <dbReference type="Proteomes" id="UP001210204"/>
    </source>
</evidence>
<feature type="transmembrane region" description="Helical" evidence="1">
    <location>
        <begin position="96"/>
        <end position="117"/>
    </location>
</feature>
<dbReference type="RefSeq" id="WP_195918015.1">
    <property type="nucleotide sequence ID" value="NZ_JADOZZ010000004.1"/>
</dbReference>
<evidence type="ECO:0000256" key="1">
    <source>
        <dbReference type="SAM" id="Phobius"/>
    </source>
</evidence>
<proteinExistence type="predicted"/>
<dbReference type="Proteomes" id="UP001210204">
    <property type="component" value="Unassembled WGS sequence"/>
</dbReference>
<accession>A0AAW6DAW6</accession>
<keyword evidence="1" id="KW-0472">Membrane</keyword>
<protein>
    <submittedName>
        <fullName evidence="2">Uncharacterized protein</fullName>
    </submittedName>
</protein>
<sequence>MIGLSIFGIATKGAETSKQIGVEKYVLALIVIVGTIELLIRVCQWGIARKSDASKDLKIFNSFIRMSIIVLAVPVIIFVVLPHFDIKISFFDDSDILAYYGAVIGGIGTVLGVYWTLNYESKKSKDEKRESSLPIFTFSIHSNTENSSNDCNDIEPFVIGENLKDIFKDEDDKLNKRCNELINRRIKVKKRVEEFEDFEVSEKIRTDLDEKEIEKNLEYLRGIIESSLNNLDKEIRRIIDKRKICRLDKSIILNINNIGLQSAILSTIKFIPKGIISSSDESKKRILDYLSVQKGEDTKLKVIFDCYFENQDGLNSKFQEWGDLELKYTDLYSNQYKYNIPIKIKRGTVQEEDKIPIEQFDLIIEKSQLPIRPKVN</sequence>
<comment type="caution">
    <text evidence="2">The sequence shown here is derived from an EMBL/GenBank/DDBJ whole genome shotgun (WGS) entry which is preliminary data.</text>
</comment>
<evidence type="ECO:0000313" key="2">
    <source>
        <dbReference type="EMBL" id="MDB8614124.1"/>
    </source>
</evidence>
<keyword evidence="1" id="KW-1133">Transmembrane helix</keyword>
<feature type="transmembrane region" description="Helical" evidence="1">
    <location>
        <begin position="63"/>
        <end position="84"/>
    </location>
</feature>
<reference evidence="2" key="1">
    <citation type="submission" date="2023-01" db="EMBL/GenBank/DDBJ databases">
        <title>Human gut microbiome strain richness.</title>
        <authorList>
            <person name="Chen-Liaw A."/>
        </authorList>
    </citation>
    <scope>NUCLEOTIDE SEQUENCE</scope>
    <source>
        <strain evidence="2">1001095st1_G4_1001095IJ_161003</strain>
    </source>
</reference>